<dbReference type="EMBL" id="ABEU02000012">
    <property type="protein sequence ID" value="PNR43919.1"/>
    <property type="molecule type" value="Genomic_DNA"/>
</dbReference>
<dbReference type="EnsemblPlants" id="Pp3c12_14790V3.1">
    <property type="protein sequence ID" value="Pp3c12_14790V3.1"/>
    <property type="gene ID" value="Pp3c12_14790"/>
</dbReference>
<protein>
    <submittedName>
        <fullName evidence="1 2">Uncharacterized protein</fullName>
    </submittedName>
</protein>
<dbReference type="OMA" id="RWTEVCT"/>
<dbReference type="SUPFAM" id="SSF47616">
    <property type="entry name" value="GST C-terminal domain-like"/>
    <property type="match status" value="1"/>
</dbReference>
<reference evidence="1 3" key="1">
    <citation type="journal article" date="2008" name="Science">
        <title>The Physcomitrella genome reveals evolutionary insights into the conquest of land by plants.</title>
        <authorList>
            <person name="Rensing S."/>
            <person name="Lang D."/>
            <person name="Zimmer A."/>
            <person name="Terry A."/>
            <person name="Salamov A."/>
            <person name="Shapiro H."/>
            <person name="Nishiyama T."/>
            <person name="Perroud P.-F."/>
            <person name="Lindquist E."/>
            <person name="Kamisugi Y."/>
            <person name="Tanahashi T."/>
            <person name="Sakakibara K."/>
            <person name="Fujita T."/>
            <person name="Oishi K."/>
            <person name="Shin-I T."/>
            <person name="Kuroki Y."/>
            <person name="Toyoda A."/>
            <person name="Suzuki Y."/>
            <person name="Hashimoto A."/>
            <person name="Yamaguchi K."/>
            <person name="Sugano A."/>
            <person name="Kohara Y."/>
            <person name="Fujiyama A."/>
            <person name="Anterola A."/>
            <person name="Aoki S."/>
            <person name="Ashton N."/>
            <person name="Barbazuk W.B."/>
            <person name="Barker E."/>
            <person name="Bennetzen J."/>
            <person name="Bezanilla M."/>
            <person name="Blankenship R."/>
            <person name="Cho S.H."/>
            <person name="Dutcher S."/>
            <person name="Estelle M."/>
            <person name="Fawcett J.A."/>
            <person name="Gundlach H."/>
            <person name="Hanada K."/>
            <person name="Heyl A."/>
            <person name="Hicks K.A."/>
            <person name="Hugh J."/>
            <person name="Lohr M."/>
            <person name="Mayer K."/>
            <person name="Melkozernov A."/>
            <person name="Murata T."/>
            <person name="Nelson D."/>
            <person name="Pils B."/>
            <person name="Prigge M."/>
            <person name="Reiss B."/>
            <person name="Renner T."/>
            <person name="Rombauts S."/>
            <person name="Rushton P."/>
            <person name="Sanderfoot A."/>
            <person name="Schween G."/>
            <person name="Shiu S.-H."/>
            <person name="Stueber K."/>
            <person name="Theodoulou F.L."/>
            <person name="Tu H."/>
            <person name="Van de Peer Y."/>
            <person name="Verrier P.J."/>
            <person name="Waters E."/>
            <person name="Wood A."/>
            <person name="Yang L."/>
            <person name="Cove D."/>
            <person name="Cuming A."/>
            <person name="Hasebe M."/>
            <person name="Lucas S."/>
            <person name="Mishler D.B."/>
            <person name="Reski R."/>
            <person name="Grigoriev I."/>
            <person name="Quatrano R.S."/>
            <person name="Boore J.L."/>
        </authorList>
    </citation>
    <scope>NUCLEOTIDE SEQUENCE [LARGE SCALE GENOMIC DNA]</scope>
    <source>
        <strain evidence="2 3">cv. Gransden 2004</strain>
    </source>
</reference>
<dbReference type="Gramene" id="Pp3c12_14790V3.1">
    <property type="protein sequence ID" value="Pp3c12_14790V3.1"/>
    <property type="gene ID" value="Pp3c12_14790"/>
</dbReference>
<dbReference type="InterPro" id="IPR036282">
    <property type="entry name" value="Glutathione-S-Trfase_C_sf"/>
</dbReference>
<dbReference type="AlphaFoldDB" id="A0A2K1JQV4"/>
<reference evidence="2" key="3">
    <citation type="submission" date="2020-12" db="UniProtKB">
        <authorList>
            <consortium name="EnsemblPlants"/>
        </authorList>
    </citation>
    <scope>IDENTIFICATION</scope>
</reference>
<dbReference type="RefSeq" id="XP_024390357.1">
    <property type="nucleotide sequence ID" value="XM_024534589.2"/>
</dbReference>
<organism evidence="1">
    <name type="scientific">Physcomitrium patens</name>
    <name type="common">Spreading-leaved earth moss</name>
    <name type="synonym">Physcomitrella patens</name>
    <dbReference type="NCBI Taxonomy" id="3218"/>
    <lineage>
        <taxon>Eukaryota</taxon>
        <taxon>Viridiplantae</taxon>
        <taxon>Streptophyta</taxon>
        <taxon>Embryophyta</taxon>
        <taxon>Bryophyta</taxon>
        <taxon>Bryophytina</taxon>
        <taxon>Bryopsida</taxon>
        <taxon>Funariidae</taxon>
        <taxon>Funariales</taxon>
        <taxon>Funariaceae</taxon>
        <taxon>Physcomitrium</taxon>
    </lineage>
</organism>
<dbReference type="Gene3D" id="1.20.1050.130">
    <property type="match status" value="1"/>
</dbReference>
<proteinExistence type="predicted"/>
<dbReference type="OrthoDB" id="331763at2759"/>
<dbReference type="Proteomes" id="UP000006727">
    <property type="component" value="Chromosome 12"/>
</dbReference>
<dbReference type="Gramene" id="Pp3c12_14790V3.2">
    <property type="protein sequence ID" value="Pp3c12_14790V3.2"/>
    <property type="gene ID" value="Pp3c12_14790"/>
</dbReference>
<evidence type="ECO:0000313" key="1">
    <source>
        <dbReference type="EMBL" id="PNR43919.1"/>
    </source>
</evidence>
<dbReference type="PaxDb" id="3218-PP1S70_150V6.1"/>
<dbReference type="STRING" id="3218.A0A2K1JQV4"/>
<dbReference type="EnsemblPlants" id="Pp3c12_14790V3.2">
    <property type="protein sequence ID" value="Pp3c12_14790V3.2"/>
    <property type="gene ID" value="Pp3c12_14790"/>
</dbReference>
<gene>
    <name evidence="2" type="primary">LOC112289408</name>
    <name evidence="1" type="ORF">PHYPA_016302</name>
</gene>
<dbReference type="GeneID" id="112289408"/>
<accession>A0A2K1JQV4</accession>
<keyword evidence="3" id="KW-1185">Reference proteome</keyword>
<name>A0A2K1JQV4_PHYPA</name>
<evidence type="ECO:0000313" key="3">
    <source>
        <dbReference type="Proteomes" id="UP000006727"/>
    </source>
</evidence>
<evidence type="ECO:0000313" key="2">
    <source>
        <dbReference type="EnsemblPlants" id="Pp3c12_14790V3.1"/>
    </source>
</evidence>
<sequence>MAAQFDDLSTPEGLKMLDQYLFTRSYISGYQVSGDDFAVFAKVKSVPSEYQNLARWYKHVAELSGLRWTEVCTKFSRLSVDGTR</sequence>
<reference evidence="1 3" key="2">
    <citation type="journal article" date="2018" name="Plant J.">
        <title>The Physcomitrella patens chromosome-scale assembly reveals moss genome structure and evolution.</title>
        <authorList>
            <person name="Lang D."/>
            <person name="Ullrich K.K."/>
            <person name="Murat F."/>
            <person name="Fuchs J."/>
            <person name="Jenkins J."/>
            <person name="Haas F.B."/>
            <person name="Piednoel M."/>
            <person name="Gundlach H."/>
            <person name="Van Bel M."/>
            <person name="Meyberg R."/>
            <person name="Vives C."/>
            <person name="Morata J."/>
            <person name="Symeonidi A."/>
            <person name="Hiss M."/>
            <person name="Muchero W."/>
            <person name="Kamisugi Y."/>
            <person name="Saleh O."/>
            <person name="Blanc G."/>
            <person name="Decker E.L."/>
            <person name="van Gessel N."/>
            <person name="Grimwood J."/>
            <person name="Hayes R.D."/>
            <person name="Graham S.W."/>
            <person name="Gunter L.E."/>
            <person name="McDaniel S.F."/>
            <person name="Hoernstein S.N.W."/>
            <person name="Larsson A."/>
            <person name="Li F.W."/>
            <person name="Perroud P.F."/>
            <person name="Phillips J."/>
            <person name="Ranjan P."/>
            <person name="Rokshar D.S."/>
            <person name="Rothfels C.J."/>
            <person name="Schneider L."/>
            <person name="Shu S."/>
            <person name="Stevenson D.W."/>
            <person name="Thummler F."/>
            <person name="Tillich M."/>
            <person name="Villarreal Aguilar J.C."/>
            <person name="Widiez T."/>
            <person name="Wong G.K."/>
            <person name="Wymore A."/>
            <person name="Zhang Y."/>
            <person name="Zimmer A.D."/>
            <person name="Quatrano R.S."/>
            <person name="Mayer K.F.X."/>
            <person name="Goodstein D."/>
            <person name="Casacuberta J.M."/>
            <person name="Vandepoele K."/>
            <person name="Reski R."/>
            <person name="Cuming A.C."/>
            <person name="Tuskan G.A."/>
            <person name="Maumus F."/>
            <person name="Salse J."/>
            <person name="Schmutz J."/>
            <person name="Rensing S.A."/>
        </authorList>
    </citation>
    <scope>NUCLEOTIDE SEQUENCE [LARGE SCALE GENOMIC DNA]</scope>
    <source>
        <strain evidence="2 3">cv. Gransden 2004</strain>
    </source>
</reference>